<evidence type="ECO:0000313" key="1">
    <source>
        <dbReference type="EMBL" id="MPM90171.1"/>
    </source>
</evidence>
<organism evidence="1">
    <name type="scientific">bioreactor metagenome</name>
    <dbReference type="NCBI Taxonomy" id="1076179"/>
    <lineage>
        <taxon>unclassified sequences</taxon>
        <taxon>metagenomes</taxon>
        <taxon>ecological metagenomes</taxon>
    </lineage>
</organism>
<dbReference type="EMBL" id="VSSQ01037469">
    <property type="protein sequence ID" value="MPM90171.1"/>
    <property type="molecule type" value="Genomic_DNA"/>
</dbReference>
<name>A0A645DLQ2_9ZZZZ</name>
<accession>A0A645DLQ2</accession>
<gene>
    <name evidence="1" type="ORF">SDC9_137288</name>
</gene>
<protein>
    <submittedName>
        <fullName evidence="1">Uncharacterized protein</fullName>
    </submittedName>
</protein>
<proteinExistence type="predicted"/>
<dbReference type="AlphaFoldDB" id="A0A645DLQ2"/>
<comment type="caution">
    <text evidence="1">The sequence shown here is derived from an EMBL/GenBank/DDBJ whole genome shotgun (WGS) entry which is preliminary data.</text>
</comment>
<reference evidence="1" key="1">
    <citation type="submission" date="2019-08" db="EMBL/GenBank/DDBJ databases">
        <authorList>
            <person name="Kucharzyk K."/>
            <person name="Murdoch R.W."/>
            <person name="Higgins S."/>
            <person name="Loffler F."/>
        </authorList>
    </citation>
    <scope>NUCLEOTIDE SEQUENCE</scope>
</reference>
<sequence>MNQVWNDSVFQVCKQERIAKELRVGDIQRPKIGLRRLSIGFEMFQIKRWLLNAGQSRGANEGFSQKLIVKHGQVYRVYLFQAANRLREILFQANHFTP</sequence>